<dbReference type="InterPro" id="IPR011050">
    <property type="entry name" value="Pectin_lyase_fold/virulence"/>
</dbReference>
<keyword evidence="2" id="KW-0966">Cell projection</keyword>
<dbReference type="SUPFAM" id="SSF81296">
    <property type="entry name" value="E set domains"/>
    <property type="match status" value="1"/>
</dbReference>
<dbReference type="GO" id="GO:0042995">
    <property type="term" value="C:cell projection"/>
    <property type="evidence" value="ECO:0007669"/>
    <property type="project" value="UniProtKB-SubCell"/>
</dbReference>
<protein>
    <recommendedName>
        <fullName evidence="4">IPT/TIG domain-containing protein</fullName>
    </recommendedName>
</protein>
<evidence type="ECO:0000256" key="1">
    <source>
        <dbReference type="ARBA" id="ARBA00004316"/>
    </source>
</evidence>
<dbReference type="InterPro" id="IPR006626">
    <property type="entry name" value="PbH1"/>
</dbReference>
<evidence type="ECO:0000259" key="4">
    <source>
        <dbReference type="Pfam" id="PF01833"/>
    </source>
</evidence>
<dbReference type="AlphaFoldDB" id="A0A1G7GF87"/>
<proteinExistence type="predicted"/>
<sequence length="548" mass="55444">MSVSPTATTSYSLVASNGSTSKTASTSVAVTASQPSGGSSTTGAPHINYTDLNVGAGTGGDNGNGVYVRIFGSHFGASQGSSTVTLGGYLVTNCTLCSWSDTVIVAQLGSAAKTGNIVVTANGLASNGSPFTVTPTTIVFVSPNGVDTNDGSFAAPFKTWRAAFNSVTSKDSSSPSQNTVIYLMPGANVSMDDGRGYNAAISTDLGGKSTTSQLSIVGYPGGTVNVGSTSISNGVKGWGKYITIANLNIVGQSSAIDAEAGNIRIINNSLSCPAPPSGLGGTACVLAETTTTSDTWAFQGNNVHDTGGNVDKTYHAVYFSSNANHADVGWNTIGQNFKGYCRSIMFHATTGGNQYDLHVHDNNITGGYCDGIQLASVDPSLGTVEIYNNVVSHVAIASNPYGVANEAGIAINSDPPASTSGTVQIYNNTVVDAGAYTTGNQNGCFGVVYAGAGINLTNNICVQPSSAQPYIQPKSAGVTGTNNLWSGAGAAPSFDSRPVTTAPSFVSTTNFALQSSSAGKSAGTSSKMSAVDIIGNQRGTTPSMGAYQ</sequence>
<dbReference type="Pfam" id="PF01833">
    <property type="entry name" value="TIG"/>
    <property type="match status" value="1"/>
</dbReference>
<feature type="compositionally biased region" description="Polar residues" evidence="3">
    <location>
        <begin position="34"/>
        <end position="43"/>
    </location>
</feature>
<dbReference type="InterPro" id="IPR012334">
    <property type="entry name" value="Pectin_lyas_fold"/>
</dbReference>
<evidence type="ECO:0000256" key="2">
    <source>
        <dbReference type="ARBA" id="ARBA00023273"/>
    </source>
</evidence>
<evidence type="ECO:0000256" key="3">
    <source>
        <dbReference type="SAM" id="MobiDB-lite"/>
    </source>
</evidence>
<feature type="region of interest" description="Disordered" evidence="3">
    <location>
        <begin position="24"/>
        <end position="45"/>
    </location>
</feature>
<dbReference type="Gene3D" id="2.60.40.10">
    <property type="entry name" value="Immunoglobulins"/>
    <property type="match status" value="1"/>
</dbReference>
<accession>A0A1G7GF87</accession>
<keyword evidence="6" id="KW-1185">Reference proteome</keyword>
<dbReference type="EMBL" id="LT629690">
    <property type="protein sequence ID" value="SDE86800.1"/>
    <property type="molecule type" value="Genomic_DNA"/>
</dbReference>
<dbReference type="InterPro" id="IPR002909">
    <property type="entry name" value="IPT_dom"/>
</dbReference>
<dbReference type="RefSeq" id="WP_197674921.1">
    <property type="nucleotide sequence ID" value="NZ_LT629690.1"/>
</dbReference>
<dbReference type="Gene3D" id="2.160.20.10">
    <property type="entry name" value="Single-stranded right-handed beta-helix, Pectin lyase-like"/>
    <property type="match status" value="1"/>
</dbReference>
<feature type="domain" description="IPT/TIG" evidence="4">
    <location>
        <begin position="63"/>
        <end position="132"/>
    </location>
</feature>
<dbReference type="Proteomes" id="UP000182427">
    <property type="component" value="Chromosome I"/>
</dbReference>
<dbReference type="InterPro" id="IPR014756">
    <property type="entry name" value="Ig_E-set"/>
</dbReference>
<feature type="compositionally biased region" description="Low complexity" evidence="3">
    <location>
        <begin position="24"/>
        <end position="33"/>
    </location>
</feature>
<reference evidence="5 6" key="1">
    <citation type="submission" date="2016-10" db="EMBL/GenBank/DDBJ databases">
        <authorList>
            <person name="de Groot N.N."/>
        </authorList>
    </citation>
    <scope>NUCLEOTIDE SEQUENCE [LARGE SCALE GENOMIC DNA]</scope>
    <source>
        <strain evidence="5 6">GAS232</strain>
    </source>
</reference>
<evidence type="ECO:0000313" key="6">
    <source>
        <dbReference type="Proteomes" id="UP000182427"/>
    </source>
</evidence>
<dbReference type="SMART" id="SM00710">
    <property type="entry name" value="PbH1"/>
    <property type="match status" value="5"/>
</dbReference>
<evidence type="ECO:0000313" key="5">
    <source>
        <dbReference type="EMBL" id="SDE86800.1"/>
    </source>
</evidence>
<dbReference type="SUPFAM" id="SSF51126">
    <property type="entry name" value="Pectin lyase-like"/>
    <property type="match status" value="1"/>
</dbReference>
<name>A0A1G7GF87_9BACT</name>
<dbReference type="InterPro" id="IPR013783">
    <property type="entry name" value="Ig-like_fold"/>
</dbReference>
<gene>
    <name evidence="5" type="ORF">SAMN05444167_0676</name>
</gene>
<organism evidence="5 6">
    <name type="scientific">Terriglobus roseus</name>
    <dbReference type="NCBI Taxonomy" id="392734"/>
    <lineage>
        <taxon>Bacteria</taxon>
        <taxon>Pseudomonadati</taxon>
        <taxon>Acidobacteriota</taxon>
        <taxon>Terriglobia</taxon>
        <taxon>Terriglobales</taxon>
        <taxon>Acidobacteriaceae</taxon>
        <taxon>Terriglobus</taxon>
    </lineage>
</organism>
<comment type="subcellular location">
    <subcellularLocation>
        <location evidence="1">Cell projection</location>
    </subcellularLocation>
</comment>